<dbReference type="PROSITE" id="PS51186">
    <property type="entry name" value="GNAT"/>
    <property type="match status" value="1"/>
</dbReference>
<protein>
    <submittedName>
        <fullName evidence="4">Acetyltransferase (GNAT) family protein</fullName>
    </submittedName>
</protein>
<evidence type="ECO:0000256" key="2">
    <source>
        <dbReference type="ARBA" id="ARBA00023315"/>
    </source>
</evidence>
<keyword evidence="5" id="KW-1185">Reference proteome</keyword>
<keyword evidence="1" id="KW-0808">Transferase</keyword>
<name>A0AAE3GBA2_9PSEU</name>
<proteinExistence type="predicted"/>
<evidence type="ECO:0000313" key="5">
    <source>
        <dbReference type="Proteomes" id="UP001206128"/>
    </source>
</evidence>
<dbReference type="Pfam" id="PF00583">
    <property type="entry name" value="Acetyltransf_1"/>
    <property type="match status" value="1"/>
</dbReference>
<keyword evidence="2" id="KW-0012">Acyltransferase</keyword>
<dbReference type="PANTHER" id="PTHR43877">
    <property type="entry name" value="AMINOALKYLPHOSPHONATE N-ACETYLTRANSFERASE-RELATED-RELATED"/>
    <property type="match status" value="1"/>
</dbReference>
<evidence type="ECO:0000256" key="1">
    <source>
        <dbReference type="ARBA" id="ARBA00022679"/>
    </source>
</evidence>
<feature type="domain" description="N-acetyltransferase" evidence="3">
    <location>
        <begin position="9"/>
        <end position="177"/>
    </location>
</feature>
<dbReference type="SUPFAM" id="SSF55729">
    <property type="entry name" value="Acyl-CoA N-acyltransferases (Nat)"/>
    <property type="match status" value="1"/>
</dbReference>
<comment type="caution">
    <text evidence="4">The sequence shown here is derived from an EMBL/GenBank/DDBJ whole genome shotgun (WGS) entry which is preliminary data.</text>
</comment>
<gene>
    <name evidence="4" type="ORF">LX83_001814</name>
</gene>
<evidence type="ECO:0000259" key="3">
    <source>
        <dbReference type="PROSITE" id="PS51186"/>
    </source>
</evidence>
<accession>A0AAE3GBA2</accession>
<dbReference type="PANTHER" id="PTHR43877:SF2">
    <property type="entry name" value="AMINOALKYLPHOSPHONATE N-ACETYLTRANSFERASE-RELATED"/>
    <property type="match status" value="1"/>
</dbReference>
<evidence type="ECO:0000313" key="4">
    <source>
        <dbReference type="EMBL" id="MCP2164965.1"/>
    </source>
</evidence>
<dbReference type="InterPro" id="IPR016181">
    <property type="entry name" value="Acyl_CoA_acyltransferase"/>
</dbReference>
<organism evidence="4 5">
    <name type="scientific">Goodfellowiella coeruleoviolacea</name>
    <dbReference type="NCBI Taxonomy" id="334858"/>
    <lineage>
        <taxon>Bacteria</taxon>
        <taxon>Bacillati</taxon>
        <taxon>Actinomycetota</taxon>
        <taxon>Actinomycetes</taxon>
        <taxon>Pseudonocardiales</taxon>
        <taxon>Pseudonocardiaceae</taxon>
        <taxon>Goodfellowiella</taxon>
    </lineage>
</organism>
<dbReference type="AlphaFoldDB" id="A0AAE3GBA2"/>
<dbReference type="CDD" id="cd04301">
    <property type="entry name" value="NAT_SF"/>
    <property type="match status" value="1"/>
</dbReference>
<sequence length="183" mass="19765">MSETTNTGLTIRRGSVADVDTVLGLFDDAVRWLVSRGRTGQWGSEPFSTNPKRVQQVTSWLDEGELWLAEHGGPTRPAGALVVGPTAHHYVPASDVPELYVLGLVGSRQPWARGAGRLLLDHARAEAVRRGAHRLRVDCYAGDDRALVRFYTSAGFTPTQTFTVGEWPGQLLEIDLSGASAGA</sequence>
<dbReference type="InterPro" id="IPR050832">
    <property type="entry name" value="Bact_Acetyltransf"/>
</dbReference>
<dbReference type="RefSeq" id="WP_253769330.1">
    <property type="nucleotide sequence ID" value="NZ_JAMTCK010000004.1"/>
</dbReference>
<dbReference type="GO" id="GO:0016747">
    <property type="term" value="F:acyltransferase activity, transferring groups other than amino-acyl groups"/>
    <property type="evidence" value="ECO:0007669"/>
    <property type="project" value="InterPro"/>
</dbReference>
<dbReference type="Proteomes" id="UP001206128">
    <property type="component" value="Unassembled WGS sequence"/>
</dbReference>
<dbReference type="Gene3D" id="3.40.630.30">
    <property type="match status" value="1"/>
</dbReference>
<reference evidence="4" key="1">
    <citation type="submission" date="2022-06" db="EMBL/GenBank/DDBJ databases">
        <title>Genomic Encyclopedia of Archaeal and Bacterial Type Strains, Phase II (KMG-II): from individual species to whole genera.</title>
        <authorList>
            <person name="Goeker M."/>
        </authorList>
    </citation>
    <scope>NUCLEOTIDE SEQUENCE</scope>
    <source>
        <strain evidence="4">DSM 43935</strain>
    </source>
</reference>
<dbReference type="InterPro" id="IPR000182">
    <property type="entry name" value="GNAT_dom"/>
</dbReference>
<dbReference type="EMBL" id="JAMTCK010000004">
    <property type="protein sequence ID" value="MCP2164965.1"/>
    <property type="molecule type" value="Genomic_DNA"/>
</dbReference>